<dbReference type="Pfam" id="PF02518">
    <property type="entry name" value="HATPase_c"/>
    <property type="match status" value="1"/>
</dbReference>
<evidence type="ECO:0000256" key="5">
    <source>
        <dbReference type="ARBA" id="ARBA00022840"/>
    </source>
</evidence>
<evidence type="ECO:0000256" key="3">
    <source>
        <dbReference type="ARBA" id="ARBA00022741"/>
    </source>
</evidence>
<dbReference type="SUPFAM" id="SSF55874">
    <property type="entry name" value="ATPase domain of HSP90 chaperone/DNA topoisomerase II/histidine kinase"/>
    <property type="match status" value="1"/>
</dbReference>
<dbReference type="PANTHER" id="PTHR43065">
    <property type="entry name" value="SENSOR HISTIDINE KINASE"/>
    <property type="match status" value="1"/>
</dbReference>
<evidence type="ECO:0000313" key="8">
    <source>
        <dbReference type="EMBL" id="AJW71493.1"/>
    </source>
</evidence>
<dbReference type="PANTHER" id="PTHR43065:SF10">
    <property type="entry name" value="PEROXIDE STRESS-ACTIVATED HISTIDINE KINASE MAK3"/>
    <property type="match status" value="1"/>
</dbReference>
<dbReference type="CDD" id="cd00075">
    <property type="entry name" value="HATPase"/>
    <property type="match status" value="1"/>
</dbReference>
<keyword evidence="2 8" id="KW-0808">Transferase</keyword>
<gene>
    <name evidence="8" type="ORF">NADRNF5_1815</name>
</gene>
<dbReference type="GO" id="GO:0000160">
    <property type="term" value="P:phosphorelay signal transduction system"/>
    <property type="evidence" value="ECO:0007669"/>
    <property type="project" value="UniProtKB-KW"/>
</dbReference>
<dbReference type="GO" id="GO:0004673">
    <property type="term" value="F:protein histidine kinase activity"/>
    <property type="evidence" value="ECO:0007669"/>
    <property type="project" value="UniProtKB-EC"/>
</dbReference>
<evidence type="ECO:0000256" key="6">
    <source>
        <dbReference type="ARBA" id="ARBA00023012"/>
    </source>
</evidence>
<reference evidence="9" key="1">
    <citation type="submission" date="2015-03" db="EMBL/GenBank/DDBJ databases">
        <title>Characterization of two novel Thaumarchaeota isolated from the Northern Adriatic Sea.</title>
        <authorList>
            <person name="Bayer B."/>
            <person name="Vojvoda J."/>
            <person name="Offre P."/>
            <person name="Srivastava A."/>
            <person name="Elisabeth N."/>
            <person name="Garcia J.A.L."/>
            <person name="Schleper C."/>
            <person name="Herndl G.J."/>
        </authorList>
    </citation>
    <scope>NUCLEOTIDE SEQUENCE [LARGE SCALE GENOMIC DNA]</scope>
    <source>
        <strain evidence="9">NF5</strain>
    </source>
</reference>
<dbReference type="InterPro" id="IPR036890">
    <property type="entry name" value="HATPase_C_sf"/>
</dbReference>
<evidence type="ECO:0000259" key="7">
    <source>
        <dbReference type="PROSITE" id="PS50109"/>
    </source>
</evidence>
<dbReference type="EC" id="2.7.13.3" evidence="8"/>
<dbReference type="GO" id="GO:0005524">
    <property type="term" value="F:ATP binding"/>
    <property type="evidence" value="ECO:0007669"/>
    <property type="project" value="UniProtKB-KW"/>
</dbReference>
<dbReference type="KEGG" id="nin:NADRNF5_1815"/>
<proteinExistence type="predicted"/>
<keyword evidence="5" id="KW-0067">ATP-binding</keyword>
<dbReference type="SMART" id="SM00387">
    <property type="entry name" value="HATPase_c"/>
    <property type="match status" value="1"/>
</dbReference>
<protein>
    <submittedName>
        <fullName evidence="8">Putative Histidine kinase</fullName>
        <ecNumber evidence="8">2.7.13.3</ecNumber>
    </submittedName>
</protein>
<dbReference type="Proteomes" id="UP000032408">
    <property type="component" value="Chromosome"/>
</dbReference>
<dbReference type="HOGENOM" id="CLU_000445_89_1_2"/>
<dbReference type="AlphaFoldDB" id="A0A0D5C4L5"/>
<dbReference type="InterPro" id="IPR003594">
    <property type="entry name" value="HATPase_dom"/>
</dbReference>
<keyword evidence="9" id="KW-1185">Reference proteome</keyword>
<name>A0A0D5C4L5_9ARCH</name>
<evidence type="ECO:0000256" key="2">
    <source>
        <dbReference type="ARBA" id="ARBA00022679"/>
    </source>
</evidence>
<accession>A0A0D5C4L5</accession>
<dbReference type="Gene3D" id="3.30.565.10">
    <property type="entry name" value="Histidine kinase-like ATPase, C-terminal domain"/>
    <property type="match status" value="1"/>
</dbReference>
<keyword evidence="4 8" id="KW-0418">Kinase</keyword>
<keyword evidence="1" id="KW-0597">Phosphoprotein</keyword>
<sequence length="222" mass="25102">MIPKRDAKQILAQLSDTEEFSSIVDNVAIIKNTNFKTRKSLESVVNQEMLDNFQKIEEAIINLQRLFEDTKKPILKSQNSHIDEMSYVSLFEILKQSIPVSIPSEIFIKLPRHDYAIKGIKKKLVTLFSSLIRNSIQAMDKKGTITIRAFESNKQVRIELEDTGNGIPEEMINQLFVAHTTTKKFGTGLGTSLAKSIVDMHGGTIFAKNNPTTFTIQLPVYE</sequence>
<evidence type="ECO:0000313" key="9">
    <source>
        <dbReference type="Proteomes" id="UP000032408"/>
    </source>
</evidence>
<evidence type="ECO:0000256" key="4">
    <source>
        <dbReference type="ARBA" id="ARBA00022777"/>
    </source>
</evidence>
<organism evidence="8 9">
    <name type="scientific">Nitrosopumilus adriaticus</name>
    <dbReference type="NCBI Taxonomy" id="1580092"/>
    <lineage>
        <taxon>Archaea</taxon>
        <taxon>Nitrososphaerota</taxon>
        <taxon>Nitrososphaeria</taxon>
        <taxon>Nitrosopumilales</taxon>
        <taxon>Nitrosopumilaceae</taxon>
        <taxon>Nitrosopumilus</taxon>
    </lineage>
</organism>
<keyword evidence="6" id="KW-0902">Two-component regulatory system</keyword>
<dbReference type="InterPro" id="IPR005467">
    <property type="entry name" value="His_kinase_dom"/>
</dbReference>
<dbReference type="OrthoDB" id="8127at2157"/>
<dbReference type="EMBL" id="CP011070">
    <property type="protein sequence ID" value="AJW71493.1"/>
    <property type="molecule type" value="Genomic_DNA"/>
</dbReference>
<dbReference type="PRINTS" id="PR00344">
    <property type="entry name" value="BCTRLSENSOR"/>
</dbReference>
<dbReference type="GeneID" id="25407609"/>
<feature type="domain" description="Histidine kinase" evidence="7">
    <location>
        <begin position="105"/>
        <end position="222"/>
    </location>
</feature>
<keyword evidence="3" id="KW-0547">Nucleotide-binding</keyword>
<dbReference type="PROSITE" id="PS50109">
    <property type="entry name" value="HIS_KIN"/>
    <property type="match status" value="1"/>
</dbReference>
<evidence type="ECO:0000256" key="1">
    <source>
        <dbReference type="ARBA" id="ARBA00022553"/>
    </source>
</evidence>
<dbReference type="STRING" id="1580092.NADRNF5_1815"/>
<dbReference type="InterPro" id="IPR004358">
    <property type="entry name" value="Sig_transdc_His_kin-like_C"/>
</dbReference>
<reference evidence="8 9" key="2">
    <citation type="journal article" date="2016" name="ISME J.">
        <title>Physiological and genomic characterization of two novel marine thaumarchaeal strains indicates niche differentiation.</title>
        <authorList>
            <person name="Bayer B."/>
            <person name="Vojvoda J."/>
            <person name="Offre P."/>
            <person name="Alves R.J."/>
            <person name="Elisabeth N.H."/>
            <person name="Garcia J.A."/>
            <person name="Volland J.M."/>
            <person name="Srivastava A."/>
            <person name="Schleper C."/>
            <person name="Herndl G.J."/>
        </authorList>
    </citation>
    <scope>NUCLEOTIDE SEQUENCE [LARGE SCALE GENOMIC DNA]</scope>
    <source>
        <strain evidence="8 9">NF5</strain>
    </source>
</reference>
<dbReference type="RefSeq" id="WP_052661917.1">
    <property type="nucleotide sequence ID" value="NZ_CP011070.1"/>
</dbReference>